<comment type="caution">
    <text evidence="1">The sequence shown here is derived from an EMBL/GenBank/DDBJ whole genome shotgun (WGS) entry which is preliminary data.</text>
</comment>
<proteinExistence type="predicted"/>
<accession>A0A101MPF7</accession>
<protein>
    <submittedName>
        <fullName evidence="1">Uncharacterized protein</fullName>
    </submittedName>
</protein>
<gene>
    <name evidence="1" type="ORF">ACN42_g2838</name>
</gene>
<reference evidence="1 2" key="1">
    <citation type="submission" date="2015-10" db="EMBL/GenBank/DDBJ databases">
        <title>Genome sequencing of Penicillium freii.</title>
        <authorList>
            <person name="Nguyen H.D."/>
            <person name="Visagie C.M."/>
            <person name="Seifert K.A."/>
        </authorList>
    </citation>
    <scope>NUCLEOTIDE SEQUENCE [LARGE SCALE GENOMIC DNA]</scope>
    <source>
        <strain evidence="1 2">DAOM 242723</strain>
    </source>
</reference>
<evidence type="ECO:0000313" key="1">
    <source>
        <dbReference type="EMBL" id="KUM64279.1"/>
    </source>
</evidence>
<keyword evidence="2" id="KW-1185">Reference proteome</keyword>
<name>A0A101MPF7_PENFR</name>
<sequence>MSGGLGLGIRHTPQFLKLAVTCFKSCQILHLHSFMHSLHALSSCTLCLTDQMPDLAHPNHLSEKMLLLFRKRFGETICWHSCSWNLVNIYTACGNVLSHPTSVYVDMSELRMHRRTFLRQQINRLLVVTHD</sequence>
<dbReference type="EMBL" id="LLXE01000052">
    <property type="protein sequence ID" value="KUM64279.1"/>
    <property type="molecule type" value="Genomic_DNA"/>
</dbReference>
<evidence type="ECO:0000313" key="2">
    <source>
        <dbReference type="Proteomes" id="UP000055045"/>
    </source>
</evidence>
<dbReference type="Proteomes" id="UP000055045">
    <property type="component" value="Unassembled WGS sequence"/>
</dbReference>
<organism evidence="1 2">
    <name type="scientific">Penicillium freii</name>
    <dbReference type="NCBI Taxonomy" id="48697"/>
    <lineage>
        <taxon>Eukaryota</taxon>
        <taxon>Fungi</taxon>
        <taxon>Dikarya</taxon>
        <taxon>Ascomycota</taxon>
        <taxon>Pezizomycotina</taxon>
        <taxon>Eurotiomycetes</taxon>
        <taxon>Eurotiomycetidae</taxon>
        <taxon>Eurotiales</taxon>
        <taxon>Aspergillaceae</taxon>
        <taxon>Penicillium</taxon>
    </lineage>
</organism>
<dbReference type="AlphaFoldDB" id="A0A101MPF7"/>